<reference evidence="1" key="1">
    <citation type="journal article" date="2023" name="Insect Mol. Biol.">
        <title>Genome sequencing provides insights into the evolution of gene families encoding plant cell wall-degrading enzymes in longhorned beetles.</title>
        <authorList>
            <person name="Shin N.R."/>
            <person name="Okamura Y."/>
            <person name="Kirsch R."/>
            <person name="Pauchet Y."/>
        </authorList>
    </citation>
    <scope>NUCLEOTIDE SEQUENCE</scope>
    <source>
        <strain evidence="1">MMC_N1</strain>
    </source>
</reference>
<comment type="caution">
    <text evidence="1">The sequence shown here is derived from an EMBL/GenBank/DDBJ whole genome shotgun (WGS) entry which is preliminary data.</text>
</comment>
<protein>
    <submittedName>
        <fullName evidence="1">Uncharacterized protein</fullName>
    </submittedName>
</protein>
<evidence type="ECO:0000313" key="2">
    <source>
        <dbReference type="Proteomes" id="UP001162164"/>
    </source>
</evidence>
<keyword evidence="2" id="KW-1185">Reference proteome</keyword>
<gene>
    <name evidence="1" type="ORF">NQ317_012120</name>
</gene>
<sequence length="200" mass="23100">MPWEENLGHPALHLYSTDQTSAQPLFKRRLSKKVGMSTIGPYERIDDQTLSFLRFTNTRIELFLFFSRQTLENVLSKSRSQGAFSNEAEQLPPKKIVNIRRSHTQNEMPRTIADLRAKLQERGESEWRKRVPQGNNATDELKLLKEKNRYNGSENVVTATFNKMVTIKMAWALLLWDMLYTVGSCKINEVSISINEAYSS</sequence>
<organism evidence="1 2">
    <name type="scientific">Molorchus minor</name>
    <dbReference type="NCBI Taxonomy" id="1323400"/>
    <lineage>
        <taxon>Eukaryota</taxon>
        <taxon>Metazoa</taxon>
        <taxon>Ecdysozoa</taxon>
        <taxon>Arthropoda</taxon>
        <taxon>Hexapoda</taxon>
        <taxon>Insecta</taxon>
        <taxon>Pterygota</taxon>
        <taxon>Neoptera</taxon>
        <taxon>Endopterygota</taxon>
        <taxon>Coleoptera</taxon>
        <taxon>Polyphaga</taxon>
        <taxon>Cucujiformia</taxon>
        <taxon>Chrysomeloidea</taxon>
        <taxon>Cerambycidae</taxon>
        <taxon>Lamiinae</taxon>
        <taxon>Monochamini</taxon>
        <taxon>Molorchus</taxon>
    </lineage>
</organism>
<proteinExistence type="predicted"/>
<evidence type="ECO:0000313" key="1">
    <source>
        <dbReference type="EMBL" id="KAJ8974225.1"/>
    </source>
</evidence>
<name>A0ABQ9J9D4_9CUCU</name>
<accession>A0ABQ9J9D4</accession>
<dbReference type="EMBL" id="JAPWTJ010001033">
    <property type="protein sequence ID" value="KAJ8974225.1"/>
    <property type="molecule type" value="Genomic_DNA"/>
</dbReference>
<dbReference type="Proteomes" id="UP001162164">
    <property type="component" value="Unassembled WGS sequence"/>
</dbReference>